<dbReference type="EMBL" id="CAJNDS010002283">
    <property type="protein sequence ID" value="CAE7410026.1"/>
    <property type="molecule type" value="Genomic_DNA"/>
</dbReference>
<evidence type="ECO:0000313" key="2">
    <source>
        <dbReference type="EMBL" id="CAE7410026.1"/>
    </source>
</evidence>
<feature type="region of interest" description="Disordered" evidence="1">
    <location>
        <begin position="1"/>
        <end position="30"/>
    </location>
</feature>
<accession>A0A812QYJ7</accession>
<organism evidence="2 3">
    <name type="scientific">Symbiodinium natans</name>
    <dbReference type="NCBI Taxonomy" id="878477"/>
    <lineage>
        <taxon>Eukaryota</taxon>
        <taxon>Sar</taxon>
        <taxon>Alveolata</taxon>
        <taxon>Dinophyceae</taxon>
        <taxon>Suessiales</taxon>
        <taxon>Symbiodiniaceae</taxon>
        <taxon>Symbiodinium</taxon>
    </lineage>
</organism>
<comment type="caution">
    <text evidence="2">The sequence shown here is derived from an EMBL/GenBank/DDBJ whole genome shotgun (WGS) entry which is preliminary data.</text>
</comment>
<keyword evidence="3" id="KW-1185">Reference proteome</keyword>
<reference evidence="2" key="1">
    <citation type="submission" date="2021-02" db="EMBL/GenBank/DDBJ databases">
        <authorList>
            <person name="Dougan E. K."/>
            <person name="Rhodes N."/>
            <person name="Thang M."/>
            <person name="Chan C."/>
        </authorList>
    </citation>
    <scope>NUCLEOTIDE SEQUENCE</scope>
</reference>
<sequence length="81" mass="8911">MAASGQARQDGPGFASWDPFTDPTDAKEGRTTHYELVAPAVKESAEWDPFEDPEMLELAGDLAMESEDVEALEVWLRQAKA</sequence>
<name>A0A812QYJ7_9DINO</name>
<protein>
    <submittedName>
        <fullName evidence="2">Uncharacterized protein</fullName>
    </submittedName>
</protein>
<dbReference type="AlphaFoldDB" id="A0A812QYJ7"/>
<proteinExistence type="predicted"/>
<evidence type="ECO:0000313" key="3">
    <source>
        <dbReference type="Proteomes" id="UP000604046"/>
    </source>
</evidence>
<evidence type="ECO:0000256" key="1">
    <source>
        <dbReference type="SAM" id="MobiDB-lite"/>
    </source>
</evidence>
<dbReference type="OrthoDB" id="10400920at2759"/>
<gene>
    <name evidence="2" type="ORF">SNAT2548_LOCUS22299</name>
</gene>
<dbReference type="Proteomes" id="UP000604046">
    <property type="component" value="Unassembled WGS sequence"/>
</dbReference>